<keyword evidence="2" id="KW-0677">Repeat</keyword>
<dbReference type="GO" id="GO:0008270">
    <property type="term" value="F:zinc ion binding"/>
    <property type="evidence" value="ECO:0007669"/>
    <property type="project" value="UniProtKB-KW"/>
</dbReference>
<dbReference type="SUPFAM" id="SSF57667">
    <property type="entry name" value="beta-beta-alpha zinc fingers"/>
    <property type="match status" value="1"/>
</dbReference>
<dbReference type="AlphaFoldDB" id="A0A8J5HKD4"/>
<feature type="region of interest" description="Disordered" evidence="8">
    <location>
        <begin position="40"/>
        <end position="63"/>
    </location>
</feature>
<keyword evidence="11" id="KW-1185">Reference proteome</keyword>
<keyword evidence="6" id="KW-0804">Transcription</keyword>
<dbReference type="Pfam" id="PF13912">
    <property type="entry name" value="zf-C2H2_6"/>
    <property type="match status" value="2"/>
</dbReference>
<evidence type="ECO:0000256" key="8">
    <source>
        <dbReference type="SAM" id="MobiDB-lite"/>
    </source>
</evidence>
<dbReference type="GO" id="GO:0005634">
    <property type="term" value="C:nucleus"/>
    <property type="evidence" value="ECO:0007669"/>
    <property type="project" value="TreeGrafter"/>
</dbReference>
<feature type="compositionally biased region" description="Basic residues" evidence="8">
    <location>
        <begin position="143"/>
        <end position="154"/>
    </location>
</feature>
<keyword evidence="5" id="KW-0805">Transcription regulation</keyword>
<dbReference type="PANTHER" id="PTHR45988">
    <property type="entry name" value="C2H2 TYPE ZINC FINGER TRANSCRIPTION FACTOR FAMILY-RELATED"/>
    <property type="match status" value="1"/>
</dbReference>
<evidence type="ECO:0000313" key="10">
    <source>
        <dbReference type="EMBL" id="KAG6529093.1"/>
    </source>
</evidence>
<evidence type="ECO:0000259" key="9">
    <source>
        <dbReference type="PROSITE" id="PS50157"/>
    </source>
</evidence>
<evidence type="ECO:0000256" key="1">
    <source>
        <dbReference type="ARBA" id="ARBA00022723"/>
    </source>
</evidence>
<dbReference type="EMBL" id="JACMSC010000003">
    <property type="protein sequence ID" value="KAG6529093.1"/>
    <property type="molecule type" value="Genomic_DNA"/>
</dbReference>
<feature type="region of interest" description="Disordered" evidence="8">
    <location>
        <begin position="133"/>
        <end position="154"/>
    </location>
</feature>
<evidence type="ECO:0000256" key="4">
    <source>
        <dbReference type="ARBA" id="ARBA00022833"/>
    </source>
</evidence>
<dbReference type="PANTHER" id="PTHR45988:SF1">
    <property type="entry name" value="ZINC FINGER PROTEIN AZF2"/>
    <property type="match status" value="1"/>
</dbReference>
<dbReference type="InterPro" id="IPR036236">
    <property type="entry name" value="Znf_C2H2_sf"/>
</dbReference>
<dbReference type="PROSITE" id="PS00028">
    <property type="entry name" value="ZINC_FINGER_C2H2_1"/>
    <property type="match status" value="1"/>
</dbReference>
<feature type="domain" description="C2H2-type" evidence="9">
    <location>
        <begin position="115"/>
        <end position="137"/>
    </location>
</feature>
<accession>A0A8J5HKD4</accession>
<keyword evidence="4" id="KW-0862">Zinc</keyword>
<protein>
    <recommendedName>
        <fullName evidence="9">C2H2-type domain-containing protein</fullName>
    </recommendedName>
</protein>
<evidence type="ECO:0000256" key="2">
    <source>
        <dbReference type="ARBA" id="ARBA00022737"/>
    </source>
</evidence>
<dbReference type="InterPro" id="IPR013087">
    <property type="entry name" value="Znf_C2H2_type"/>
</dbReference>
<keyword evidence="1" id="KW-0479">Metal-binding</keyword>
<dbReference type="PROSITE" id="PS50157">
    <property type="entry name" value="ZINC_FINGER_C2H2_2"/>
    <property type="match status" value="1"/>
</dbReference>
<dbReference type="Proteomes" id="UP000734854">
    <property type="component" value="Unassembled WGS sequence"/>
</dbReference>
<dbReference type="InterPro" id="IPR044653">
    <property type="entry name" value="AZF1/2/3-like"/>
</dbReference>
<organism evidence="10 11">
    <name type="scientific">Zingiber officinale</name>
    <name type="common">Ginger</name>
    <name type="synonym">Amomum zingiber</name>
    <dbReference type="NCBI Taxonomy" id="94328"/>
    <lineage>
        <taxon>Eukaryota</taxon>
        <taxon>Viridiplantae</taxon>
        <taxon>Streptophyta</taxon>
        <taxon>Embryophyta</taxon>
        <taxon>Tracheophyta</taxon>
        <taxon>Spermatophyta</taxon>
        <taxon>Magnoliopsida</taxon>
        <taxon>Liliopsida</taxon>
        <taxon>Zingiberales</taxon>
        <taxon>Zingiberaceae</taxon>
        <taxon>Zingiber</taxon>
    </lineage>
</organism>
<evidence type="ECO:0000313" key="11">
    <source>
        <dbReference type="Proteomes" id="UP000734854"/>
    </source>
</evidence>
<dbReference type="GO" id="GO:0000976">
    <property type="term" value="F:transcription cis-regulatory region binding"/>
    <property type="evidence" value="ECO:0007669"/>
    <property type="project" value="TreeGrafter"/>
</dbReference>
<name>A0A8J5HKD4_ZINOF</name>
<gene>
    <name evidence="10" type="ORF">ZIOFF_011287</name>
</gene>
<sequence>MLPHSLCNSIRTLLLLPHSLPPPETEMAAGFLQRTLPALWTPKRQRTERPRPSPPPPSSLLDEDEQDCLLGLLLLSRALDSGRAFSSYRALGGHNSSHRKRPAVISGAVAKKKPHECSVCRVSFPTGQALGGHMRSHFNGGRRQARSRKSLAIS</sequence>
<proteinExistence type="predicted"/>
<dbReference type="Gene3D" id="3.30.160.60">
    <property type="entry name" value="Classic Zinc Finger"/>
    <property type="match status" value="1"/>
</dbReference>
<evidence type="ECO:0000256" key="6">
    <source>
        <dbReference type="ARBA" id="ARBA00023163"/>
    </source>
</evidence>
<evidence type="ECO:0000256" key="5">
    <source>
        <dbReference type="ARBA" id="ARBA00023015"/>
    </source>
</evidence>
<evidence type="ECO:0000256" key="3">
    <source>
        <dbReference type="ARBA" id="ARBA00022771"/>
    </source>
</evidence>
<reference evidence="10 11" key="1">
    <citation type="submission" date="2020-08" db="EMBL/GenBank/DDBJ databases">
        <title>Plant Genome Project.</title>
        <authorList>
            <person name="Zhang R.-G."/>
        </authorList>
    </citation>
    <scope>NUCLEOTIDE SEQUENCE [LARGE SCALE GENOMIC DNA]</scope>
    <source>
        <tissue evidence="10">Rhizome</tissue>
    </source>
</reference>
<evidence type="ECO:0000256" key="7">
    <source>
        <dbReference type="PROSITE-ProRule" id="PRU00042"/>
    </source>
</evidence>
<comment type="caution">
    <text evidence="10">The sequence shown here is derived from an EMBL/GenBank/DDBJ whole genome shotgun (WGS) entry which is preliminary data.</text>
</comment>
<keyword evidence="3 7" id="KW-0863">Zinc-finger</keyword>
<dbReference type="GO" id="GO:0003700">
    <property type="term" value="F:DNA-binding transcription factor activity"/>
    <property type="evidence" value="ECO:0007669"/>
    <property type="project" value="InterPro"/>
</dbReference>